<evidence type="ECO:0000313" key="1">
    <source>
        <dbReference type="EMBL" id="KII68599.1"/>
    </source>
</evidence>
<organism evidence="1 2">
    <name type="scientific">Thelohanellus kitauei</name>
    <name type="common">Myxosporean</name>
    <dbReference type="NCBI Taxonomy" id="669202"/>
    <lineage>
        <taxon>Eukaryota</taxon>
        <taxon>Metazoa</taxon>
        <taxon>Cnidaria</taxon>
        <taxon>Myxozoa</taxon>
        <taxon>Myxosporea</taxon>
        <taxon>Bivalvulida</taxon>
        <taxon>Platysporina</taxon>
        <taxon>Myxobolidae</taxon>
        <taxon>Thelohanellus</taxon>
    </lineage>
</organism>
<protein>
    <submittedName>
        <fullName evidence="1">Uncharacterized protein</fullName>
    </submittedName>
</protein>
<dbReference type="EMBL" id="JWZT01002775">
    <property type="protein sequence ID" value="KII68599.1"/>
    <property type="molecule type" value="Genomic_DNA"/>
</dbReference>
<dbReference type="AlphaFoldDB" id="A0A0C2IT69"/>
<accession>A0A0C2IT69</accession>
<reference evidence="1 2" key="1">
    <citation type="journal article" date="2014" name="Genome Biol. Evol.">
        <title>The genome of the myxosporean Thelohanellus kitauei shows adaptations to nutrient acquisition within its fish host.</title>
        <authorList>
            <person name="Yang Y."/>
            <person name="Xiong J."/>
            <person name="Zhou Z."/>
            <person name="Huo F."/>
            <person name="Miao W."/>
            <person name="Ran C."/>
            <person name="Liu Y."/>
            <person name="Zhang J."/>
            <person name="Feng J."/>
            <person name="Wang M."/>
            <person name="Wang M."/>
            <person name="Wang L."/>
            <person name="Yao B."/>
        </authorList>
    </citation>
    <scope>NUCLEOTIDE SEQUENCE [LARGE SCALE GENOMIC DNA]</scope>
    <source>
        <strain evidence="1">Wuqing</strain>
    </source>
</reference>
<sequence length="162" mass="18647">MRHHRNISIPPNSTQFIFIKAYDIIHPYGRSNTVSGCLGLWPSSLTFTSTDLEFKIRYKNLAGFGITEASEVSGGLNMASFNIYVEVSGKFNLFMKETPNRYKMYRFYCSNRGKVQQLYNALGNLLAYYDRDRKINGSERRHEEILKSMLISTEEDSNNTST</sequence>
<dbReference type="Proteomes" id="UP000031668">
    <property type="component" value="Unassembled WGS sequence"/>
</dbReference>
<comment type="caution">
    <text evidence="1">The sequence shown here is derived from an EMBL/GenBank/DDBJ whole genome shotgun (WGS) entry which is preliminary data.</text>
</comment>
<gene>
    <name evidence="1" type="ORF">RF11_03271</name>
</gene>
<keyword evidence="2" id="KW-1185">Reference proteome</keyword>
<evidence type="ECO:0000313" key="2">
    <source>
        <dbReference type="Proteomes" id="UP000031668"/>
    </source>
</evidence>
<proteinExistence type="predicted"/>
<name>A0A0C2IT69_THEKT</name>